<organism evidence="2 3">
    <name type="scientific">Eumeta variegata</name>
    <name type="common">Bagworm moth</name>
    <name type="synonym">Eumeta japonica</name>
    <dbReference type="NCBI Taxonomy" id="151549"/>
    <lineage>
        <taxon>Eukaryota</taxon>
        <taxon>Metazoa</taxon>
        <taxon>Ecdysozoa</taxon>
        <taxon>Arthropoda</taxon>
        <taxon>Hexapoda</taxon>
        <taxon>Insecta</taxon>
        <taxon>Pterygota</taxon>
        <taxon>Neoptera</taxon>
        <taxon>Endopterygota</taxon>
        <taxon>Lepidoptera</taxon>
        <taxon>Glossata</taxon>
        <taxon>Ditrysia</taxon>
        <taxon>Tineoidea</taxon>
        <taxon>Psychidae</taxon>
        <taxon>Oiketicinae</taxon>
        <taxon>Eumeta</taxon>
    </lineage>
</organism>
<sequence>MLHRILQLVVKWCVEIKHGRTYIKDHPRCRRSTTVVTGEMCSSLDTEWLNTDDVEVETSSIPTENTDNMGLPVNESTTDRTTNPWTKQEP</sequence>
<accession>A0A4C1Y2W3</accession>
<proteinExistence type="predicted"/>
<keyword evidence="3" id="KW-1185">Reference proteome</keyword>
<name>A0A4C1Y2W3_EUMVA</name>
<dbReference type="Proteomes" id="UP000299102">
    <property type="component" value="Unassembled WGS sequence"/>
</dbReference>
<feature type="region of interest" description="Disordered" evidence="1">
    <location>
        <begin position="52"/>
        <end position="90"/>
    </location>
</feature>
<dbReference type="AlphaFoldDB" id="A0A4C1Y2W3"/>
<protein>
    <submittedName>
        <fullName evidence="2">Uncharacterized protein</fullName>
    </submittedName>
</protein>
<gene>
    <name evidence="2" type="ORF">EVAR_75339_1</name>
</gene>
<dbReference type="EMBL" id="BGZK01001021">
    <property type="protein sequence ID" value="GBP68725.1"/>
    <property type="molecule type" value="Genomic_DNA"/>
</dbReference>
<feature type="compositionally biased region" description="Polar residues" evidence="1">
    <location>
        <begin position="57"/>
        <end position="90"/>
    </location>
</feature>
<evidence type="ECO:0000256" key="1">
    <source>
        <dbReference type="SAM" id="MobiDB-lite"/>
    </source>
</evidence>
<evidence type="ECO:0000313" key="3">
    <source>
        <dbReference type="Proteomes" id="UP000299102"/>
    </source>
</evidence>
<comment type="caution">
    <text evidence="2">The sequence shown here is derived from an EMBL/GenBank/DDBJ whole genome shotgun (WGS) entry which is preliminary data.</text>
</comment>
<reference evidence="2 3" key="1">
    <citation type="journal article" date="2019" name="Commun. Biol.">
        <title>The bagworm genome reveals a unique fibroin gene that provides high tensile strength.</title>
        <authorList>
            <person name="Kono N."/>
            <person name="Nakamura H."/>
            <person name="Ohtoshi R."/>
            <person name="Tomita M."/>
            <person name="Numata K."/>
            <person name="Arakawa K."/>
        </authorList>
    </citation>
    <scope>NUCLEOTIDE SEQUENCE [LARGE SCALE GENOMIC DNA]</scope>
</reference>
<evidence type="ECO:0000313" key="2">
    <source>
        <dbReference type="EMBL" id="GBP68725.1"/>
    </source>
</evidence>